<proteinExistence type="predicted"/>
<gene>
    <name evidence="5" type="ORF">LCGC14_0986760</name>
</gene>
<name>A0A0F9RDM4_9ZZZZ</name>
<evidence type="ECO:0000256" key="2">
    <source>
        <dbReference type="ARBA" id="ARBA00022722"/>
    </source>
</evidence>
<feature type="domain" description="VRR-NUC" evidence="4">
    <location>
        <begin position="2"/>
        <end position="82"/>
    </location>
</feature>
<evidence type="ECO:0000256" key="3">
    <source>
        <dbReference type="ARBA" id="ARBA00022801"/>
    </source>
</evidence>
<sequence>MRREIDNEDYAIRRTKRAGGHTYKLTVPGRRHAPDRIIILPGIGQFFAEVKLDGKKLEPGQQREHDRIREWGGHVEVWTSKHDIDEFFINYENHAPNMGRYWH</sequence>
<dbReference type="GO" id="GO:0004518">
    <property type="term" value="F:nuclease activity"/>
    <property type="evidence" value="ECO:0007669"/>
    <property type="project" value="UniProtKB-KW"/>
</dbReference>
<keyword evidence="3" id="KW-0378">Hydrolase</keyword>
<reference evidence="5" key="1">
    <citation type="journal article" date="2015" name="Nature">
        <title>Complex archaea that bridge the gap between prokaryotes and eukaryotes.</title>
        <authorList>
            <person name="Spang A."/>
            <person name="Saw J.H."/>
            <person name="Jorgensen S.L."/>
            <person name="Zaremba-Niedzwiedzka K."/>
            <person name="Martijn J."/>
            <person name="Lind A.E."/>
            <person name="van Eijk R."/>
            <person name="Schleper C."/>
            <person name="Guy L."/>
            <person name="Ettema T.J."/>
        </authorList>
    </citation>
    <scope>NUCLEOTIDE SEQUENCE</scope>
</reference>
<dbReference type="InterPro" id="IPR014883">
    <property type="entry name" value="VRR_NUC"/>
</dbReference>
<dbReference type="SMART" id="SM00990">
    <property type="entry name" value="VRR_NUC"/>
    <property type="match status" value="1"/>
</dbReference>
<protein>
    <recommendedName>
        <fullName evidence="4">VRR-NUC domain-containing protein</fullName>
    </recommendedName>
</protein>
<dbReference type="GO" id="GO:0016788">
    <property type="term" value="F:hydrolase activity, acting on ester bonds"/>
    <property type="evidence" value="ECO:0007669"/>
    <property type="project" value="InterPro"/>
</dbReference>
<accession>A0A0F9RDM4</accession>
<organism evidence="5">
    <name type="scientific">marine sediment metagenome</name>
    <dbReference type="NCBI Taxonomy" id="412755"/>
    <lineage>
        <taxon>unclassified sequences</taxon>
        <taxon>metagenomes</taxon>
        <taxon>ecological metagenomes</taxon>
    </lineage>
</organism>
<comment type="caution">
    <text evidence="5">The sequence shown here is derived from an EMBL/GenBank/DDBJ whole genome shotgun (WGS) entry which is preliminary data.</text>
</comment>
<dbReference type="EMBL" id="LAZR01003720">
    <property type="protein sequence ID" value="KKN15358.1"/>
    <property type="molecule type" value="Genomic_DNA"/>
</dbReference>
<comment type="cofactor">
    <cofactor evidence="1">
        <name>Mg(2+)</name>
        <dbReference type="ChEBI" id="CHEBI:18420"/>
    </cofactor>
</comment>
<keyword evidence="2" id="KW-0540">Nuclease</keyword>
<dbReference type="GO" id="GO:0003676">
    <property type="term" value="F:nucleic acid binding"/>
    <property type="evidence" value="ECO:0007669"/>
    <property type="project" value="InterPro"/>
</dbReference>
<evidence type="ECO:0000313" key="5">
    <source>
        <dbReference type="EMBL" id="KKN15358.1"/>
    </source>
</evidence>
<dbReference type="AlphaFoldDB" id="A0A0F9RDM4"/>
<evidence type="ECO:0000259" key="4">
    <source>
        <dbReference type="SMART" id="SM00990"/>
    </source>
</evidence>
<dbReference type="InterPro" id="IPR011856">
    <property type="entry name" value="tRNA_endonuc-like_dom_sf"/>
</dbReference>
<evidence type="ECO:0000256" key="1">
    <source>
        <dbReference type="ARBA" id="ARBA00001946"/>
    </source>
</evidence>
<dbReference type="Gene3D" id="3.40.1350.10">
    <property type="match status" value="1"/>
</dbReference>